<feature type="region of interest" description="Disordered" evidence="1">
    <location>
        <begin position="207"/>
        <end position="259"/>
    </location>
</feature>
<dbReference type="EMBL" id="JABSTV010001246">
    <property type="protein sequence ID" value="KAH7975947.1"/>
    <property type="molecule type" value="Genomic_DNA"/>
</dbReference>
<protein>
    <submittedName>
        <fullName evidence="2">Uncharacterized protein</fullName>
    </submittedName>
</protein>
<reference evidence="2" key="2">
    <citation type="submission" date="2021-09" db="EMBL/GenBank/DDBJ databases">
        <authorList>
            <person name="Jia N."/>
            <person name="Wang J."/>
            <person name="Shi W."/>
            <person name="Du L."/>
            <person name="Sun Y."/>
            <person name="Zhan W."/>
            <person name="Jiang J."/>
            <person name="Wang Q."/>
            <person name="Zhang B."/>
            <person name="Ji P."/>
            <person name="Sakyi L.B."/>
            <person name="Cui X."/>
            <person name="Yuan T."/>
            <person name="Jiang B."/>
            <person name="Yang W."/>
            <person name="Lam T.T.-Y."/>
            <person name="Chang Q."/>
            <person name="Ding S."/>
            <person name="Wang X."/>
            <person name="Zhu J."/>
            <person name="Ruan X."/>
            <person name="Zhao L."/>
            <person name="Wei J."/>
            <person name="Que T."/>
            <person name="Du C."/>
            <person name="Cheng J."/>
            <person name="Dai P."/>
            <person name="Han X."/>
            <person name="Huang E."/>
            <person name="Gao Y."/>
            <person name="Liu J."/>
            <person name="Shao H."/>
            <person name="Ye R."/>
            <person name="Li L."/>
            <person name="Wei W."/>
            <person name="Wang X."/>
            <person name="Wang C."/>
            <person name="Huo Q."/>
            <person name="Li W."/>
            <person name="Guo W."/>
            <person name="Chen H."/>
            <person name="Chen S."/>
            <person name="Zhou L."/>
            <person name="Zhou L."/>
            <person name="Ni X."/>
            <person name="Tian J."/>
            <person name="Zhou Y."/>
            <person name="Sheng Y."/>
            <person name="Liu T."/>
            <person name="Pan Y."/>
            <person name="Xia L."/>
            <person name="Li J."/>
            <person name="Zhao F."/>
            <person name="Cao W."/>
        </authorList>
    </citation>
    <scope>NUCLEOTIDE SEQUENCE</scope>
    <source>
        <strain evidence="2">Rsan-2018</strain>
        <tissue evidence="2">Larvae</tissue>
    </source>
</reference>
<feature type="compositionally biased region" description="Basic residues" evidence="1">
    <location>
        <begin position="160"/>
        <end position="172"/>
    </location>
</feature>
<feature type="compositionally biased region" description="Basic and acidic residues" evidence="1">
    <location>
        <begin position="347"/>
        <end position="357"/>
    </location>
</feature>
<feature type="region of interest" description="Disordered" evidence="1">
    <location>
        <begin position="105"/>
        <end position="176"/>
    </location>
</feature>
<proteinExistence type="predicted"/>
<sequence>MSKKLASQGAESPGAVESTHLDHKAAKGAILPDAADDKEKVAQAPSSAVSMKPRLSVEEMLMQNKALPFSPSEGGLLSDMHIRVLGAPAVPGAVAAMPGQGEAAGGKQVVDATAAEKPQRKASLEQPRKQAEAGKRELSDLRSGERPPKAKLASPAKGTTPKHRHPKRHKAKHLADKPGSDEWIFEYPVGGFLYVLLYVEQRKGGHPRQEANRQIENAPQQEHGFSEKSGERGEKHVPKEPAFKRADTSGVPSPLPHHRDGARLAQAAEEKNVIDEEHGQANVASKKPRWSVQEMLLQNKALPISPTEGGILSDMYIRVSGAPPPPGPTVPGQEGVSRTKPPVGVGELKDVAEKGEQVPDGGQQHQGLREAGNPKAKALAAAGSEQPGEQWRNYGGAGGYKCPGRHLGGGAERSPPDMRSGTS</sequence>
<keyword evidence="3" id="KW-1185">Reference proteome</keyword>
<evidence type="ECO:0000313" key="2">
    <source>
        <dbReference type="EMBL" id="KAH7975947.1"/>
    </source>
</evidence>
<comment type="caution">
    <text evidence="2">The sequence shown here is derived from an EMBL/GenBank/DDBJ whole genome shotgun (WGS) entry which is preliminary data.</text>
</comment>
<dbReference type="AlphaFoldDB" id="A0A9D4QCP5"/>
<dbReference type="Proteomes" id="UP000821837">
    <property type="component" value="Chromosome 10"/>
</dbReference>
<organism evidence="2 3">
    <name type="scientific">Rhipicephalus sanguineus</name>
    <name type="common">Brown dog tick</name>
    <name type="synonym">Ixodes sanguineus</name>
    <dbReference type="NCBI Taxonomy" id="34632"/>
    <lineage>
        <taxon>Eukaryota</taxon>
        <taxon>Metazoa</taxon>
        <taxon>Ecdysozoa</taxon>
        <taxon>Arthropoda</taxon>
        <taxon>Chelicerata</taxon>
        <taxon>Arachnida</taxon>
        <taxon>Acari</taxon>
        <taxon>Parasitiformes</taxon>
        <taxon>Ixodida</taxon>
        <taxon>Ixodoidea</taxon>
        <taxon>Ixodidae</taxon>
        <taxon>Rhipicephalinae</taxon>
        <taxon>Rhipicephalus</taxon>
        <taxon>Rhipicephalus</taxon>
    </lineage>
</organism>
<feature type="compositionally biased region" description="Basic and acidic residues" evidence="1">
    <location>
        <begin position="224"/>
        <end position="247"/>
    </location>
</feature>
<accession>A0A9D4QCP5</accession>
<dbReference type="VEuPathDB" id="VectorBase:RSAN_040375"/>
<reference evidence="2" key="1">
    <citation type="journal article" date="2020" name="Cell">
        <title>Large-Scale Comparative Analyses of Tick Genomes Elucidate Their Genetic Diversity and Vector Capacities.</title>
        <authorList>
            <consortium name="Tick Genome and Microbiome Consortium (TIGMIC)"/>
            <person name="Jia N."/>
            <person name="Wang J."/>
            <person name="Shi W."/>
            <person name="Du L."/>
            <person name="Sun Y."/>
            <person name="Zhan W."/>
            <person name="Jiang J.F."/>
            <person name="Wang Q."/>
            <person name="Zhang B."/>
            <person name="Ji P."/>
            <person name="Bell-Sakyi L."/>
            <person name="Cui X.M."/>
            <person name="Yuan T.T."/>
            <person name="Jiang B.G."/>
            <person name="Yang W.F."/>
            <person name="Lam T.T."/>
            <person name="Chang Q.C."/>
            <person name="Ding S.J."/>
            <person name="Wang X.J."/>
            <person name="Zhu J.G."/>
            <person name="Ruan X.D."/>
            <person name="Zhao L."/>
            <person name="Wei J.T."/>
            <person name="Ye R.Z."/>
            <person name="Que T.C."/>
            <person name="Du C.H."/>
            <person name="Zhou Y.H."/>
            <person name="Cheng J.X."/>
            <person name="Dai P.F."/>
            <person name="Guo W.B."/>
            <person name="Han X.H."/>
            <person name="Huang E.J."/>
            <person name="Li L.F."/>
            <person name="Wei W."/>
            <person name="Gao Y.C."/>
            <person name="Liu J.Z."/>
            <person name="Shao H.Z."/>
            <person name="Wang X."/>
            <person name="Wang C.C."/>
            <person name="Yang T.C."/>
            <person name="Huo Q.B."/>
            <person name="Li W."/>
            <person name="Chen H.Y."/>
            <person name="Chen S.E."/>
            <person name="Zhou L.G."/>
            <person name="Ni X.B."/>
            <person name="Tian J.H."/>
            <person name="Sheng Y."/>
            <person name="Liu T."/>
            <person name="Pan Y.S."/>
            <person name="Xia L.Y."/>
            <person name="Li J."/>
            <person name="Zhao F."/>
            <person name="Cao W.C."/>
        </authorList>
    </citation>
    <scope>NUCLEOTIDE SEQUENCE</scope>
    <source>
        <strain evidence="2">Rsan-2018</strain>
    </source>
</reference>
<feature type="region of interest" description="Disordered" evidence="1">
    <location>
        <begin position="1"/>
        <end position="53"/>
    </location>
</feature>
<name>A0A9D4QCP5_RHISA</name>
<evidence type="ECO:0000313" key="3">
    <source>
        <dbReference type="Proteomes" id="UP000821837"/>
    </source>
</evidence>
<feature type="compositionally biased region" description="Basic and acidic residues" evidence="1">
    <location>
        <begin position="117"/>
        <end position="148"/>
    </location>
</feature>
<feature type="compositionally biased region" description="Gly residues" evidence="1">
    <location>
        <begin position="395"/>
        <end position="411"/>
    </location>
</feature>
<evidence type="ECO:0000256" key="1">
    <source>
        <dbReference type="SAM" id="MobiDB-lite"/>
    </source>
</evidence>
<gene>
    <name evidence="2" type="ORF">HPB52_006824</name>
</gene>
<feature type="region of interest" description="Disordered" evidence="1">
    <location>
        <begin position="322"/>
        <end position="423"/>
    </location>
</feature>